<evidence type="ECO:0000259" key="5">
    <source>
        <dbReference type="Pfam" id="PF17384"/>
    </source>
</evidence>
<dbReference type="SUPFAM" id="SSF75420">
    <property type="entry name" value="YhbC-like, N-terminal domain"/>
    <property type="match status" value="1"/>
</dbReference>
<dbReference type="InterPro" id="IPR003728">
    <property type="entry name" value="Ribosome_maturation_RimP"/>
</dbReference>
<keyword evidence="1 3" id="KW-0963">Cytoplasm</keyword>
<dbReference type="Proteomes" id="UP000660861">
    <property type="component" value="Unassembled WGS sequence"/>
</dbReference>
<evidence type="ECO:0000256" key="1">
    <source>
        <dbReference type="ARBA" id="ARBA00022490"/>
    </source>
</evidence>
<dbReference type="InterPro" id="IPR028998">
    <property type="entry name" value="RimP_C"/>
</dbReference>
<comment type="caution">
    <text evidence="6">The sequence shown here is derived from an EMBL/GenBank/DDBJ whole genome shotgun (WGS) entry which is preliminary data.</text>
</comment>
<gene>
    <name evidence="3" type="primary">rimP</name>
    <name evidence="6" type="ORF">H8709_06265</name>
</gene>
<dbReference type="PANTHER" id="PTHR33867:SF1">
    <property type="entry name" value="RIBOSOME MATURATION FACTOR RIMP"/>
    <property type="match status" value="1"/>
</dbReference>
<dbReference type="PANTHER" id="PTHR33867">
    <property type="entry name" value="RIBOSOME MATURATION FACTOR RIMP"/>
    <property type="match status" value="1"/>
</dbReference>
<dbReference type="Gene3D" id="2.30.30.180">
    <property type="entry name" value="Ribosome maturation factor RimP, C-terminal domain"/>
    <property type="match status" value="1"/>
</dbReference>
<feature type="domain" description="Ribosome maturation factor RimP N-terminal" evidence="4">
    <location>
        <begin position="1"/>
        <end position="65"/>
    </location>
</feature>
<dbReference type="CDD" id="cd01734">
    <property type="entry name" value="YlxS_C"/>
    <property type="match status" value="1"/>
</dbReference>
<dbReference type="AlphaFoldDB" id="A0A926EAX0"/>
<evidence type="ECO:0000256" key="3">
    <source>
        <dbReference type="HAMAP-Rule" id="MF_01077"/>
    </source>
</evidence>
<organism evidence="6 7">
    <name type="scientific">Zongyangia hominis</name>
    <dbReference type="NCBI Taxonomy" id="2763677"/>
    <lineage>
        <taxon>Bacteria</taxon>
        <taxon>Bacillati</taxon>
        <taxon>Bacillota</taxon>
        <taxon>Clostridia</taxon>
        <taxon>Eubacteriales</taxon>
        <taxon>Oscillospiraceae</taxon>
        <taxon>Zongyangia</taxon>
    </lineage>
</organism>
<dbReference type="InterPro" id="IPR035956">
    <property type="entry name" value="RimP_N_sf"/>
</dbReference>
<sequence length="141" mass="16039">MGLKLWDVRFEKEGAYWYLRIFIDKEGGVDIDDCERVSRGIDKLLDDADPIAQSYYLEVSSPGVERDLVKNWHFEQFLGHKINVRLIRPVDGCRDYTGELQSLENGVVTMTLENGAAFSFDKAGAAFIRLYDDFEMGGCGE</sequence>
<dbReference type="GO" id="GO:0005829">
    <property type="term" value="C:cytosol"/>
    <property type="evidence" value="ECO:0007669"/>
    <property type="project" value="TreeGrafter"/>
</dbReference>
<evidence type="ECO:0000259" key="4">
    <source>
        <dbReference type="Pfam" id="PF02576"/>
    </source>
</evidence>
<keyword evidence="2 3" id="KW-0690">Ribosome biogenesis</keyword>
<dbReference type="GO" id="GO:0000028">
    <property type="term" value="P:ribosomal small subunit assembly"/>
    <property type="evidence" value="ECO:0007669"/>
    <property type="project" value="TreeGrafter"/>
</dbReference>
<evidence type="ECO:0000313" key="7">
    <source>
        <dbReference type="Proteomes" id="UP000660861"/>
    </source>
</evidence>
<protein>
    <recommendedName>
        <fullName evidence="3">Ribosome maturation factor RimP</fullName>
    </recommendedName>
</protein>
<dbReference type="HAMAP" id="MF_01077">
    <property type="entry name" value="RimP"/>
    <property type="match status" value="1"/>
</dbReference>
<dbReference type="FunFam" id="3.30.300.70:FF:000001">
    <property type="entry name" value="Ribosome maturation factor RimP"/>
    <property type="match status" value="1"/>
</dbReference>
<comment type="similarity">
    <text evidence="3">Belongs to the RimP family.</text>
</comment>
<dbReference type="Gene3D" id="3.30.300.70">
    <property type="entry name" value="RimP-like superfamily, N-terminal"/>
    <property type="match status" value="1"/>
</dbReference>
<dbReference type="Pfam" id="PF17384">
    <property type="entry name" value="DUF150_C"/>
    <property type="match status" value="1"/>
</dbReference>
<proteinExistence type="inferred from homology"/>
<comment type="subcellular location">
    <subcellularLocation>
        <location evidence="3">Cytoplasm</location>
    </subcellularLocation>
</comment>
<evidence type="ECO:0000256" key="2">
    <source>
        <dbReference type="ARBA" id="ARBA00022517"/>
    </source>
</evidence>
<dbReference type="InterPro" id="IPR036847">
    <property type="entry name" value="RimP_C_sf"/>
</dbReference>
<feature type="domain" description="Ribosome maturation factor RimP C-terminal" evidence="5">
    <location>
        <begin position="68"/>
        <end position="114"/>
    </location>
</feature>
<accession>A0A926EAX0</accession>
<dbReference type="GO" id="GO:0006412">
    <property type="term" value="P:translation"/>
    <property type="evidence" value="ECO:0007669"/>
    <property type="project" value="TreeGrafter"/>
</dbReference>
<dbReference type="Pfam" id="PF02576">
    <property type="entry name" value="RimP_N"/>
    <property type="match status" value="1"/>
</dbReference>
<name>A0A926EAX0_9FIRM</name>
<dbReference type="InterPro" id="IPR028989">
    <property type="entry name" value="RimP_N"/>
</dbReference>
<reference evidence="6" key="1">
    <citation type="submission" date="2020-08" db="EMBL/GenBank/DDBJ databases">
        <title>Genome public.</title>
        <authorList>
            <person name="Liu C."/>
            <person name="Sun Q."/>
        </authorList>
    </citation>
    <scope>NUCLEOTIDE SEQUENCE</scope>
    <source>
        <strain evidence="6">NSJ-54</strain>
    </source>
</reference>
<keyword evidence="7" id="KW-1185">Reference proteome</keyword>
<dbReference type="SUPFAM" id="SSF74942">
    <property type="entry name" value="YhbC-like, C-terminal domain"/>
    <property type="match status" value="1"/>
</dbReference>
<evidence type="ECO:0000313" key="6">
    <source>
        <dbReference type="EMBL" id="MBC8570433.1"/>
    </source>
</evidence>
<dbReference type="EMBL" id="JACRTC010000003">
    <property type="protein sequence ID" value="MBC8570433.1"/>
    <property type="molecule type" value="Genomic_DNA"/>
</dbReference>
<comment type="function">
    <text evidence="3">Required for maturation of 30S ribosomal subunits.</text>
</comment>